<evidence type="ECO:0000313" key="2">
    <source>
        <dbReference type="Proteomes" id="UP001341840"/>
    </source>
</evidence>
<sequence length="126" mass="14566">PLACKDRRNKPLIQIDLEIERTIRKLRKQIQILQHITAQQSENSEDIQDNITMAAENTNDARRTLGDYTIPSTASYGSSIVRPTVEANNFELKPSLIQLVQQDQFYETSKRIPIFTSLLFFTYVIH</sequence>
<name>A0ABU6WW92_9FABA</name>
<dbReference type="SUPFAM" id="SSF58038">
    <property type="entry name" value="SNARE fusion complex"/>
    <property type="match status" value="1"/>
</dbReference>
<dbReference type="Proteomes" id="UP001341840">
    <property type="component" value="Unassembled WGS sequence"/>
</dbReference>
<keyword evidence="2" id="KW-1185">Reference proteome</keyword>
<comment type="caution">
    <text evidence="1">The sequence shown here is derived from an EMBL/GenBank/DDBJ whole genome shotgun (WGS) entry which is preliminary data.</text>
</comment>
<proteinExistence type="predicted"/>
<reference evidence="1 2" key="1">
    <citation type="journal article" date="2023" name="Plants (Basel)">
        <title>Bridging the Gap: Combining Genomics and Transcriptomics Approaches to Understand Stylosanthes scabra, an Orphan Legume from the Brazilian Caatinga.</title>
        <authorList>
            <person name="Ferreira-Neto J.R.C."/>
            <person name="da Silva M.D."/>
            <person name="Binneck E."/>
            <person name="de Melo N.F."/>
            <person name="da Silva R.H."/>
            <person name="de Melo A.L.T.M."/>
            <person name="Pandolfi V."/>
            <person name="Bustamante F.O."/>
            <person name="Brasileiro-Vidal A.C."/>
            <person name="Benko-Iseppon A.M."/>
        </authorList>
    </citation>
    <scope>NUCLEOTIDE SEQUENCE [LARGE SCALE GENOMIC DNA]</scope>
    <source>
        <tissue evidence="1">Leaves</tissue>
    </source>
</reference>
<gene>
    <name evidence="1" type="ORF">PIB30_103464</name>
</gene>
<accession>A0ABU6WW92</accession>
<protein>
    <submittedName>
        <fullName evidence="1">Uncharacterized protein</fullName>
    </submittedName>
</protein>
<feature type="non-terminal residue" evidence="1">
    <location>
        <position position="1"/>
    </location>
</feature>
<dbReference type="EMBL" id="JASCZI010184609">
    <property type="protein sequence ID" value="MED6190200.1"/>
    <property type="molecule type" value="Genomic_DNA"/>
</dbReference>
<organism evidence="1 2">
    <name type="scientific">Stylosanthes scabra</name>
    <dbReference type="NCBI Taxonomy" id="79078"/>
    <lineage>
        <taxon>Eukaryota</taxon>
        <taxon>Viridiplantae</taxon>
        <taxon>Streptophyta</taxon>
        <taxon>Embryophyta</taxon>
        <taxon>Tracheophyta</taxon>
        <taxon>Spermatophyta</taxon>
        <taxon>Magnoliopsida</taxon>
        <taxon>eudicotyledons</taxon>
        <taxon>Gunneridae</taxon>
        <taxon>Pentapetalae</taxon>
        <taxon>rosids</taxon>
        <taxon>fabids</taxon>
        <taxon>Fabales</taxon>
        <taxon>Fabaceae</taxon>
        <taxon>Papilionoideae</taxon>
        <taxon>50 kb inversion clade</taxon>
        <taxon>dalbergioids sensu lato</taxon>
        <taxon>Dalbergieae</taxon>
        <taxon>Pterocarpus clade</taxon>
        <taxon>Stylosanthes</taxon>
    </lineage>
</organism>
<evidence type="ECO:0000313" key="1">
    <source>
        <dbReference type="EMBL" id="MED6190200.1"/>
    </source>
</evidence>